<feature type="compositionally biased region" description="Gly residues" evidence="11">
    <location>
        <begin position="408"/>
        <end position="418"/>
    </location>
</feature>
<dbReference type="Proteomes" id="UP000226031">
    <property type="component" value="Unassembled WGS sequence"/>
</dbReference>
<proteinExistence type="inferred from homology"/>
<evidence type="ECO:0000256" key="3">
    <source>
        <dbReference type="ARBA" id="ARBA00004496"/>
    </source>
</evidence>
<dbReference type="EC" id="5.2.1.8" evidence="10"/>
<comment type="subcellular location">
    <subcellularLocation>
        <location evidence="3 10">Cytoplasm</location>
    </subcellularLocation>
    <subcellularLocation>
        <location evidence="2">Nucleus</location>
    </subcellularLocation>
</comment>
<evidence type="ECO:0000256" key="10">
    <source>
        <dbReference type="RuleBase" id="RU361210"/>
    </source>
</evidence>
<accession>A0A2B7ZEZ9</accession>
<reference evidence="12 13" key="1">
    <citation type="submission" date="2017-10" db="EMBL/GenBank/DDBJ databases">
        <title>Comparative genomics in systemic dimorphic fungi from Ajellomycetaceae.</title>
        <authorList>
            <person name="Munoz J.F."/>
            <person name="Mcewen J.G."/>
            <person name="Clay O.K."/>
            <person name="Cuomo C.A."/>
        </authorList>
    </citation>
    <scope>NUCLEOTIDE SEQUENCE [LARGE SCALE GENOMIC DNA]</scope>
    <source>
        <strain evidence="12 13">UAMH4076</strain>
    </source>
</reference>
<dbReference type="InterPro" id="IPR004327">
    <property type="entry name" value="Phstyr_phstse_ac"/>
</dbReference>
<dbReference type="InterPro" id="IPR037218">
    <property type="entry name" value="PTPA_sf"/>
</dbReference>
<dbReference type="AlphaFoldDB" id="A0A2B7ZEZ9"/>
<keyword evidence="6 10" id="KW-0697">Rotamase</keyword>
<dbReference type="PANTHER" id="PTHR10012">
    <property type="entry name" value="SERINE/THREONINE-PROTEIN PHOSPHATASE 2A REGULATORY SUBUNIT B"/>
    <property type="match status" value="1"/>
</dbReference>
<keyword evidence="5 10" id="KW-0963">Cytoplasm</keyword>
<dbReference type="GO" id="GO:0005737">
    <property type="term" value="C:cytoplasm"/>
    <property type="evidence" value="ECO:0007669"/>
    <property type="project" value="UniProtKB-SubCell"/>
</dbReference>
<sequence length="507" mass="55145">MASFSMPYLQHLDPSQPHTFELPSKKINEGNDVSTFLTSLAYRDIMTFILQLNRAMVPSKITEEDGSQRVQTWPLSCDSVEFSEPVRRLQLLLSKIDSIVDEVPPDTGPRRFGNVSFRKWWQEVEKRAPELMDECLQPEVLRQGAEGPDSVSAKEELTAYFMGSFGSPQRLDYGTGHELSFVAFLGCLWKLNGFPKTGSGVEERGIVLGVIEPYLELTRRLITTYTLEPAGSHGVWGLDDHSFLPYIIGSAQLSPPISESDHTPTEGSLQNAPEPSTVAKANVVEKERKNNMYFSAIGFIYDVKRGPFWEHSPMLYDISGIRDGWGKINKGMIKMYNAEVLSKFPVVQHFPFGSLFRWEHDPTAVAAPQSVHLSSRPERPGEMASPPPSNPVAGEKQGTKAPWAKPAGGLGVGMGSGPGMSAPFAPVQPGSRIPRAPPMATTRAPWSSNRDRETAGQFSSPDSQVPTRAPWAGAGAGAGGGGGGGSGADPNIPTRAPWARKDPTGSQ</sequence>
<name>A0A2B7ZEZ9_9EURO</name>
<dbReference type="STRING" id="73230.A0A2B7ZEZ9"/>
<organism evidence="12 13">
    <name type="scientific">[Emmonsia] crescens</name>
    <dbReference type="NCBI Taxonomy" id="73230"/>
    <lineage>
        <taxon>Eukaryota</taxon>
        <taxon>Fungi</taxon>
        <taxon>Dikarya</taxon>
        <taxon>Ascomycota</taxon>
        <taxon>Pezizomycotina</taxon>
        <taxon>Eurotiomycetes</taxon>
        <taxon>Eurotiomycetidae</taxon>
        <taxon>Onygenales</taxon>
        <taxon>Ajellomycetaceae</taxon>
        <taxon>Emergomyces</taxon>
    </lineage>
</organism>
<comment type="similarity">
    <text evidence="4 10">Belongs to the PTPA-type PPIase family.</text>
</comment>
<feature type="region of interest" description="Disordered" evidence="11">
    <location>
        <begin position="367"/>
        <end position="507"/>
    </location>
</feature>
<feature type="compositionally biased region" description="Polar residues" evidence="11">
    <location>
        <begin position="456"/>
        <end position="466"/>
    </location>
</feature>
<evidence type="ECO:0000256" key="5">
    <source>
        <dbReference type="ARBA" id="ARBA00022490"/>
    </source>
</evidence>
<dbReference type="Gene3D" id="1.20.120.1150">
    <property type="match status" value="1"/>
</dbReference>
<evidence type="ECO:0000313" key="12">
    <source>
        <dbReference type="EMBL" id="PGH31763.1"/>
    </source>
</evidence>
<dbReference type="GO" id="GO:0008160">
    <property type="term" value="F:protein tyrosine phosphatase activator activity"/>
    <property type="evidence" value="ECO:0007669"/>
    <property type="project" value="TreeGrafter"/>
</dbReference>
<evidence type="ECO:0000256" key="8">
    <source>
        <dbReference type="ARBA" id="ARBA00023242"/>
    </source>
</evidence>
<evidence type="ECO:0000256" key="9">
    <source>
        <dbReference type="ARBA" id="ARBA00025287"/>
    </source>
</evidence>
<dbReference type="InterPro" id="IPR043170">
    <property type="entry name" value="PTPA_C_lid"/>
</dbReference>
<dbReference type="FunFam" id="1.20.120.1150:FF:000003">
    <property type="entry name" value="Serine/threonine-protein phosphatase 2A activator"/>
    <property type="match status" value="1"/>
</dbReference>
<dbReference type="GO" id="GO:0000159">
    <property type="term" value="C:protein phosphatase type 2A complex"/>
    <property type="evidence" value="ECO:0007669"/>
    <property type="project" value="TreeGrafter"/>
</dbReference>
<evidence type="ECO:0000313" key="13">
    <source>
        <dbReference type="Proteomes" id="UP000226031"/>
    </source>
</evidence>
<evidence type="ECO:0000256" key="4">
    <source>
        <dbReference type="ARBA" id="ARBA00011019"/>
    </source>
</evidence>
<dbReference type="CDD" id="cd04087">
    <property type="entry name" value="PTPA"/>
    <property type="match status" value="1"/>
</dbReference>
<dbReference type="VEuPathDB" id="FungiDB:EMCG_02339"/>
<keyword evidence="13" id="KW-1185">Reference proteome</keyword>
<evidence type="ECO:0000256" key="1">
    <source>
        <dbReference type="ARBA" id="ARBA00000971"/>
    </source>
</evidence>
<evidence type="ECO:0000256" key="2">
    <source>
        <dbReference type="ARBA" id="ARBA00004123"/>
    </source>
</evidence>
<dbReference type="SUPFAM" id="SSF140984">
    <property type="entry name" value="PTPA-like"/>
    <property type="match status" value="1"/>
</dbReference>
<keyword evidence="7 10" id="KW-0413">Isomerase</keyword>
<dbReference type="EMBL" id="PDND01000115">
    <property type="protein sequence ID" value="PGH31763.1"/>
    <property type="molecule type" value="Genomic_DNA"/>
</dbReference>
<dbReference type="Pfam" id="PF03095">
    <property type="entry name" value="PTPA"/>
    <property type="match status" value="1"/>
</dbReference>
<evidence type="ECO:0000256" key="6">
    <source>
        <dbReference type="ARBA" id="ARBA00023110"/>
    </source>
</evidence>
<evidence type="ECO:0000256" key="11">
    <source>
        <dbReference type="SAM" id="MobiDB-lite"/>
    </source>
</evidence>
<comment type="caution">
    <text evidence="12">The sequence shown here is derived from an EMBL/GenBank/DDBJ whole genome shotgun (WGS) entry which is preliminary data.</text>
</comment>
<dbReference type="GO" id="GO:0003755">
    <property type="term" value="F:peptidyl-prolyl cis-trans isomerase activity"/>
    <property type="evidence" value="ECO:0007669"/>
    <property type="project" value="UniProtKB-KW"/>
</dbReference>
<evidence type="ECO:0000256" key="7">
    <source>
        <dbReference type="ARBA" id="ARBA00023235"/>
    </source>
</evidence>
<dbReference type="PANTHER" id="PTHR10012:SF3">
    <property type="entry name" value="SERINE_THREONINE-PROTEIN PHOSPHATASE 2A ACTIVATOR 1"/>
    <property type="match status" value="1"/>
</dbReference>
<comment type="function">
    <text evidence="9">PPIases accelerate the folding of proteins. It catalyzes the cis-trans isomerization of proline imidic peptide bonds in oligopeptides. Acts as a regulatory subunit for PP2A-like phosphatases modulating their activity or substrate specificity, probably by inducing a conformational change in the catalytic subunit, a direct target of the PPIase. Can reactivate inactive phosphatase PP2A-phosphatase methylesterase complexes (PP2Ai) in presence of ATP and Mg(2+) by dissociating the inactive form from the complex.</text>
</comment>
<keyword evidence="8" id="KW-0539">Nucleus</keyword>
<gene>
    <name evidence="12" type="ORF">GX50_05429</name>
</gene>
<feature type="compositionally biased region" description="Gly residues" evidence="11">
    <location>
        <begin position="474"/>
        <end position="487"/>
    </location>
</feature>
<protein>
    <recommendedName>
        <fullName evidence="10">Serine/threonine-protein phosphatase 2A activator</fullName>
        <ecNumber evidence="10">5.2.1.8</ecNumber>
    </recommendedName>
    <alternativeName>
        <fullName evidence="10">Phosphotyrosyl phosphatase activator</fullName>
    </alternativeName>
</protein>
<dbReference type="GO" id="GO:0005634">
    <property type="term" value="C:nucleus"/>
    <property type="evidence" value="ECO:0007669"/>
    <property type="project" value="UniProtKB-SubCell"/>
</dbReference>
<dbReference type="GO" id="GO:0007052">
    <property type="term" value="P:mitotic spindle organization"/>
    <property type="evidence" value="ECO:0007669"/>
    <property type="project" value="TreeGrafter"/>
</dbReference>
<comment type="catalytic activity">
    <reaction evidence="1 10">
        <text>[protein]-peptidylproline (omega=180) = [protein]-peptidylproline (omega=0)</text>
        <dbReference type="Rhea" id="RHEA:16237"/>
        <dbReference type="Rhea" id="RHEA-COMP:10747"/>
        <dbReference type="Rhea" id="RHEA-COMP:10748"/>
        <dbReference type="ChEBI" id="CHEBI:83833"/>
        <dbReference type="ChEBI" id="CHEBI:83834"/>
        <dbReference type="EC" id="5.2.1.8"/>
    </reaction>
</comment>